<comment type="caution">
    <text evidence="2">The sequence shown here is derived from an EMBL/GenBank/DDBJ whole genome shotgun (WGS) entry which is preliminary data.</text>
</comment>
<reference evidence="2 3" key="1">
    <citation type="submission" date="2021-05" db="EMBL/GenBank/DDBJ databases">
        <title>Phylogenetic classification of ten novel species belonging to the genus Bifidobacterium comprising B. colchicus sp. nov., B. abeli sp. nov., B. bicoloris sp. nov., B. guerezis sp. nov., B. rosaliae sp. nov., B. santillanensis sp. nov., B. argentati sp. nov., B. amazzoni sp. nov., B. pluviali sp. nov., and B. pinnaculum sp. nov.</title>
        <authorList>
            <person name="Lugli G.A."/>
            <person name="Ruiz Garcia L."/>
            <person name="Margolles A."/>
            <person name="Ventura M."/>
        </authorList>
    </citation>
    <scope>NUCLEOTIDE SEQUENCE [LARGE SCALE GENOMIC DNA]</scope>
    <source>
        <strain evidence="2 3">82T10</strain>
    </source>
</reference>
<accession>A0ABS6WIX4</accession>
<feature type="region of interest" description="Disordered" evidence="1">
    <location>
        <begin position="39"/>
        <end position="58"/>
    </location>
</feature>
<protein>
    <submittedName>
        <fullName evidence="2">Uncharacterized protein</fullName>
    </submittedName>
</protein>
<sequence length="58" mass="6649">MSYVIKFDSQFDADYEWLSRVHPELLDDLDDAVPMLRENGELPEGYRPHALNNASGNP</sequence>
<dbReference type="EMBL" id="JAHBBH010000069">
    <property type="protein sequence ID" value="MBW3093715.1"/>
    <property type="molecule type" value="Genomic_DNA"/>
</dbReference>
<evidence type="ECO:0000313" key="2">
    <source>
        <dbReference type="EMBL" id="MBW3093715.1"/>
    </source>
</evidence>
<organism evidence="2 3">
    <name type="scientific">Bifidobacterium miconis</name>
    <dbReference type="NCBI Taxonomy" id="2834435"/>
    <lineage>
        <taxon>Bacteria</taxon>
        <taxon>Bacillati</taxon>
        <taxon>Actinomycetota</taxon>
        <taxon>Actinomycetes</taxon>
        <taxon>Bifidobacteriales</taxon>
        <taxon>Bifidobacteriaceae</taxon>
        <taxon>Bifidobacterium</taxon>
    </lineage>
</organism>
<name>A0ABS6WIX4_9BIFI</name>
<evidence type="ECO:0000256" key="1">
    <source>
        <dbReference type="SAM" id="MobiDB-lite"/>
    </source>
</evidence>
<dbReference type="Proteomes" id="UP000700815">
    <property type="component" value="Unassembled WGS sequence"/>
</dbReference>
<evidence type="ECO:0000313" key="3">
    <source>
        <dbReference type="Proteomes" id="UP000700815"/>
    </source>
</evidence>
<dbReference type="RefSeq" id="WP_219059668.1">
    <property type="nucleotide sequence ID" value="NZ_JAHBBH010000069.1"/>
</dbReference>
<proteinExistence type="predicted"/>
<keyword evidence="3" id="KW-1185">Reference proteome</keyword>
<gene>
    <name evidence="2" type="ORF">KIH79_12485</name>
</gene>